<dbReference type="EMBL" id="FQUC01000002">
    <property type="protein sequence ID" value="SHE78702.1"/>
    <property type="molecule type" value="Genomic_DNA"/>
</dbReference>
<gene>
    <name evidence="1" type="ORF">SAMN05444362_102186</name>
</gene>
<proteinExistence type="predicted"/>
<evidence type="ECO:0008006" key="3">
    <source>
        <dbReference type="Google" id="ProtNLM"/>
    </source>
</evidence>
<dbReference type="InterPro" id="IPR036280">
    <property type="entry name" value="Multihaem_cyt_sf"/>
</dbReference>
<sequence length="203" mass="24109">MKVKQTKMEKRYKQTGYYYAKYYSVECPKCHKEATVSHDGSYWGWKNAELKCLHCMHKENRADLLLYEVTVRRNCPDCGKQISAEINNLKNPPKEMNVTCPDCSFSAKYTTNISSYRLVNKLNGMKGDPLFNYPLWLQGEVKRNLFWAYNREHLEEIRSYVDAELRERQSLYLMTMVARLPQFIKEAKNRDDILKKIDILLKR</sequence>
<organism evidence="1 2">
    <name type="scientific">Dysgonomonas macrotermitis</name>
    <dbReference type="NCBI Taxonomy" id="1346286"/>
    <lineage>
        <taxon>Bacteria</taxon>
        <taxon>Pseudomonadati</taxon>
        <taxon>Bacteroidota</taxon>
        <taxon>Bacteroidia</taxon>
        <taxon>Bacteroidales</taxon>
        <taxon>Dysgonomonadaceae</taxon>
        <taxon>Dysgonomonas</taxon>
    </lineage>
</organism>
<accession>A0A1M4WCL0</accession>
<evidence type="ECO:0000313" key="2">
    <source>
        <dbReference type="Proteomes" id="UP000184480"/>
    </source>
</evidence>
<protein>
    <recommendedName>
        <fullName evidence="3">Replication restart DNA helicase PriA</fullName>
    </recommendedName>
</protein>
<keyword evidence="2" id="KW-1185">Reference proteome</keyword>
<dbReference type="AlphaFoldDB" id="A0A1M4WCL0"/>
<reference evidence="2" key="1">
    <citation type="submission" date="2016-11" db="EMBL/GenBank/DDBJ databases">
        <authorList>
            <person name="Varghese N."/>
            <person name="Submissions S."/>
        </authorList>
    </citation>
    <scope>NUCLEOTIDE SEQUENCE [LARGE SCALE GENOMIC DNA]</scope>
    <source>
        <strain evidence="2">DSM 27370</strain>
    </source>
</reference>
<name>A0A1M4WCL0_9BACT</name>
<dbReference type="STRING" id="1346286.SAMN05444362_102186"/>
<evidence type="ECO:0000313" key="1">
    <source>
        <dbReference type="EMBL" id="SHE78702.1"/>
    </source>
</evidence>
<dbReference type="SUPFAM" id="SSF48695">
    <property type="entry name" value="Multiheme cytochromes"/>
    <property type="match status" value="1"/>
</dbReference>
<dbReference type="Proteomes" id="UP000184480">
    <property type="component" value="Unassembled WGS sequence"/>
</dbReference>